<accession>A0ABU7JN25</accession>
<reference evidence="2 3" key="1">
    <citation type="submission" date="2023-08" db="EMBL/GenBank/DDBJ databases">
        <authorList>
            <person name="Girao M."/>
            <person name="Carvalho M.F."/>
        </authorList>
    </citation>
    <scope>NUCLEOTIDE SEQUENCE [LARGE SCALE GENOMIC DNA]</scope>
    <source>
        <strain evidence="2 3">CC-R104</strain>
    </source>
</reference>
<dbReference type="PANTHER" id="PTHR42760">
    <property type="entry name" value="SHORT-CHAIN DEHYDROGENASES/REDUCTASES FAMILY MEMBER"/>
    <property type="match status" value="1"/>
</dbReference>
<dbReference type="CDD" id="cd05233">
    <property type="entry name" value="SDR_c"/>
    <property type="match status" value="1"/>
</dbReference>
<comment type="similarity">
    <text evidence="1">Belongs to the short-chain dehydrogenases/reductases (SDR) family.</text>
</comment>
<sequence length="251" mass="26527">MRRFDAKVAFVTGGAQGFGAAFCRSLAAEGAAVVVADIDGTRAENTAEELKEAGFEALAVHCDVADEKTVARAVARATEAFGGIDILINNAGLHLTRYSRPFSTMSREDVRALFDVNVFGIVNTSIACLEAMRSRGGGTVVNISSMAAYNPITAYGVSKLTVRALTIALAHDFASAGIRCNAIAPGLIGTDSALADLPQPFVDSIVEDRQLVHRLGRTEDIVAMMLYLCSDESSFVTGETFKVSGGTPLWI</sequence>
<evidence type="ECO:0000313" key="2">
    <source>
        <dbReference type="EMBL" id="MEE2030854.1"/>
    </source>
</evidence>
<dbReference type="EMBL" id="JAUZMZ010000005">
    <property type="protein sequence ID" value="MEE2030854.1"/>
    <property type="molecule type" value="Genomic_DNA"/>
</dbReference>
<protein>
    <submittedName>
        <fullName evidence="2">SDR family oxidoreductase</fullName>
    </submittedName>
</protein>
<dbReference type="InterPro" id="IPR002347">
    <property type="entry name" value="SDR_fam"/>
</dbReference>
<evidence type="ECO:0000256" key="1">
    <source>
        <dbReference type="ARBA" id="ARBA00006484"/>
    </source>
</evidence>
<dbReference type="Proteomes" id="UP001331936">
    <property type="component" value="Unassembled WGS sequence"/>
</dbReference>
<dbReference type="SUPFAM" id="SSF51735">
    <property type="entry name" value="NAD(P)-binding Rossmann-fold domains"/>
    <property type="match status" value="1"/>
</dbReference>
<dbReference type="Gene3D" id="3.40.50.720">
    <property type="entry name" value="NAD(P)-binding Rossmann-like Domain"/>
    <property type="match status" value="1"/>
</dbReference>
<dbReference type="RefSeq" id="WP_330150275.1">
    <property type="nucleotide sequence ID" value="NZ_JAUZMZ010000005.1"/>
</dbReference>
<name>A0ABU7JN25_9NOCA</name>
<keyword evidence="3" id="KW-1185">Reference proteome</keyword>
<gene>
    <name evidence="2" type="ORF">Q8814_01775</name>
</gene>
<comment type="caution">
    <text evidence="2">The sequence shown here is derived from an EMBL/GenBank/DDBJ whole genome shotgun (WGS) entry which is preliminary data.</text>
</comment>
<dbReference type="PRINTS" id="PR00081">
    <property type="entry name" value="GDHRDH"/>
</dbReference>
<dbReference type="InterPro" id="IPR036291">
    <property type="entry name" value="NAD(P)-bd_dom_sf"/>
</dbReference>
<organism evidence="2 3">
    <name type="scientific">Rhodococcus chondri</name>
    <dbReference type="NCBI Taxonomy" id="3065941"/>
    <lineage>
        <taxon>Bacteria</taxon>
        <taxon>Bacillati</taxon>
        <taxon>Actinomycetota</taxon>
        <taxon>Actinomycetes</taxon>
        <taxon>Mycobacteriales</taxon>
        <taxon>Nocardiaceae</taxon>
        <taxon>Rhodococcus</taxon>
    </lineage>
</organism>
<evidence type="ECO:0000313" key="3">
    <source>
        <dbReference type="Proteomes" id="UP001331936"/>
    </source>
</evidence>
<dbReference type="Pfam" id="PF13561">
    <property type="entry name" value="adh_short_C2"/>
    <property type="match status" value="1"/>
</dbReference>
<proteinExistence type="inferred from homology"/>
<dbReference type="PRINTS" id="PR00080">
    <property type="entry name" value="SDRFAMILY"/>
</dbReference>